<dbReference type="SMART" id="SM00066">
    <property type="entry name" value="GAL4"/>
    <property type="match status" value="1"/>
</dbReference>
<feature type="region of interest" description="Disordered" evidence="3">
    <location>
        <begin position="150"/>
        <end position="223"/>
    </location>
</feature>
<dbReference type="PROSITE" id="PS50048">
    <property type="entry name" value="ZN2_CY6_FUNGAL_2"/>
    <property type="match status" value="1"/>
</dbReference>
<dbReference type="InterPro" id="IPR001138">
    <property type="entry name" value="Zn2Cys6_DnaBD"/>
</dbReference>
<dbReference type="GO" id="GO:0000981">
    <property type="term" value="F:DNA-binding transcription factor activity, RNA polymerase II-specific"/>
    <property type="evidence" value="ECO:0007669"/>
    <property type="project" value="InterPro"/>
</dbReference>
<evidence type="ECO:0000256" key="2">
    <source>
        <dbReference type="SAM" id="Coils"/>
    </source>
</evidence>
<dbReference type="GO" id="GO:0000976">
    <property type="term" value="F:transcription cis-regulatory region binding"/>
    <property type="evidence" value="ECO:0007669"/>
    <property type="project" value="TreeGrafter"/>
</dbReference>
<evidence type="ECO:0000256" key="3">
    <source>
        <dbReference type="SAM" id="MobiDB-lite"/>
    </source>
</evidence>
<feature type="compositionally biased region" description="Polar residues" evidence="3">
    <location>
        <begin position="205"/>
        <end position="217"/>
    </location>
</feature>
<dbReference type="Gene3D" id="4.10.240.10">
    <property type="entry name" value="Zn(2)-C6 fungal-type DNA-binding domain"/>
    <property type="match status" value="1"/>
</dbReference>
<dbReference type="GO" id="GO:0045944">
    <property type="term" value="P:positive regulation of transcription by RNA polymerase II"/>
    <property type="evidence" value="ECO:0007669"/>
    <property type="project" value="TreeGrafter"/>
</dbReference>
<keyword evidence="1" id="KW-0539">Nucleus</keyword>
<gene>
    <name evidence="5" type="ORF">KCU76_g2725</name>
</gene>
<dbReference type="GO" id="GO:0008270">
    <property type="term" value="F:zinc ion binding"/>
    <property type="evidence" value="ECO:0007669"/>
    <property type="project" value="InterPro"/>
</dbReference>
<protein>
    <recommendedName>
        <fullName evidence="4">Zn(2)-C6 fungal-type domain-containing protein</fullName>
    </recommendedName>
</protein>
<dbReference type="InterPro" id="IPR036864">
    <property type="entry name" value="Zn2-C6_fun-type_DNA-bd_sf"/>
</dbReference>
<dbReference type="OrthoDB" id="4937900at2759"/>
<dbReference type="CDD" id="cd00067">
    <property type="entry name" value="GAL4"/>
    <property type="match status" value="1"/>
</dbReference>
<dbReference type="SUPFAM" id="SSF57701">
    <property type="entry name" value="Zn2/Cys6 DNA-binding domain"/>
    <property type="match status" value="1"/>
</dbReference>
<keyword evidence="2" id="KW-0175">Coiled coil</keyword>
<feature type="region of interest" description="Disordered" evidence="3">
    <location>
        <begin position="88"/>
        <end position="111"/>
    </location>
</feature>
<feature type="coiled-coil region" evidence="2">
    <location>
        <begin position="242"/>
        <end position="273"/>
    </location>
</feature>
<dbReference type="EMBL" id="JAHFXF010000067">
    <property type="protein sequence ID" value="KAG9697834.1"/>
    <property type="molecule type" value="Genomic_DNA"/>
</dbReference>
<evidence type="ECO:0000313" key="6">
    <source>
        <dbReference type="Proteomes" id="UP000779574"/>
    </source>
</evidence>
<dbReference type="PANTHER" id="PTHR37534">
    <property type="entry name" value="TRANSCRIPTIONAL ACTIVATOR PROTEIN UGA3"/>
    <property type="match status" value="1"/>
</dbReference>
<dbReference type="Pfam" id="PF00172">
    <property type="entry name" value="Zn_clus"/>
    <property type="match status" value="1"/>
</dbReference>
<accession>A0A9P8JDX0</accession>
<feature type="domain" description="Zn(2)-C6 fungal-type" evidence="4">
    <location>
        <begin position="18"/>
        <end position="48"/>
    </location>
</feature>
<name>A0A9P8JDX0_AURME</name>
<evidence type="ECO:0000313" key="5">
    <source>
        <dbReference type="EMBL" id="KAG9697834.1"/>
    </source>
</evidence>
<organism evidence="5 6">
    <name type="scientific">Aureobasidium melanogenum</name>
    <name type="common">Aureobasidium pullulans var. melanogenum</name>
    <dbReference type="NCBI Taxonomy" id="46634"/>
    <lineage>
        <taxon>Eukaryota</taxon>
        <taxon>Fungi</taxon>
        <taxon>Dikarya</taxon>
        <taxon>Ascomycota</taxon>
        <taxon>Pezizomycotina</taxon>
        <taxon>Dothideomycetes</taxon>
        <taxon>Dothideomycetidae</taxon>
        <taxon>Dothideales</taxon>
        <taxon>Saccotheciaceae</taxon>
        <taxon>Aureobasidium</taxon>
    </lineage>
</organism>
<dbReference type="PROSITE" id="PS00463">
    <property type="entry name" value="ZN2_CY6_FUNGAL_1"/>
    <property type="match status" value="1"/>
</dbReference>
<feature type="compositionally biased region" description="Polar residues" evidence="3">
    <location>
        <begin position="95"/>
        <end position="107"/>
    </location>
</feature>
<reference evidence="5" key="1">
    <citation type="journal article" date="2021" name="J Fungi (Basel)">
        <title>Virulence traits and population genomics of the black yeast Aureobasidium melanogenum.</title>
        <authorList>
            <person name="Cernosa A."/>
            <person name="Sun X."/>
            <person name="Gostincar C."/>
            <person name="Fang C."/>
            <person name="Gunde-Cimerman N."/>
            <person name="Song Z."/>
        </authorList>
    </citation>
    <scope>NUCLEOTIDE SEQUENCE</scope>
    <source>
        <strain evidence="5">EXF-9911</strain>
    </source>
</reference>
<dbReference type="Proteomes" id="UP000779574">
    <property type="component" value="Unassembled WGS sequence"/>
</dbReference>
<dbReference type="PANTHER" id="PTHR37534:SF9">
    <property type="entry name" value="ZN(II)2CYS6 TRANSCRIPTION FACTOR (EUROFUNG)"/>
    <property type="match status" value="1"/>
</dbReference>
<feature type="non-terminal residue" evidence="5">
    <location>
        <position position="1"/>
    </location>
</feature>
<evidence type="ECO:0000259" key="4">
    <source>
        <dbReference type="PROSITE" id="PS50048"/>
    </source>
</evidence>
<evidence type="ECO:0000256" key="1">
    <source>
        <dbReference type="ARBA" id="ARBA00023242"/>
    </source>
</evidence>
<comment type="caution">
    <text evidence="5">The sequence shown here is derived from an EMBL/GenBank/DDBJ whole genome shotgun (WGS) entry which is preliminary data.</text>
</comment>
<proteinExistence type="predicted"/>
<dbReference type="AlphaFoldDB" id="A0A9P8JDX0"/>
<dbReference type="GO" id="GO:0005634">
    <property type="term" value="C:nucleus"/>
    <property type="evidence" value="ECO:0007669"/>
    <property type="project" value="TreeGrafter"/>
</dbReference>
<sequence>MSTKGSFKRTFRGRSLQGCLTCKDRHIKCDEGKPICQDCIKVNRECVQRDGSWALPPSTSSDAAAVDTSNTTLTKSLAIGTTVDNLGVGKEDGNTSETEQATNTISDTKSEPLSKYKEIKIGSTDHHHDINSLAQNINKLTYPQTIIMDKKTPPKVNPAASVPNSDKNAPKSITSSTSSSPKMNGTKRPSSPAPDPKFITPLPLASTTKNRPPSATFTPLKPIHHWVPPRPTIIARTDLPAAEIAELRAEEAARKAEKETDKKKREREIINNMDPPWPTAAAPPIPPAPPCTQEQLDRVRAELAPRFRILRDLLDEQVAGKKERALFICVALFAVKTKLLEDAEKCKDRENC</sequence>
<reference evidence="5" key="2">
    <citation type="submission" date="2021-08" db="EMBL/GenBank/DDBJ databases">
        <authorList>
            <person name="Gostincar C."/>
            <person name="Sun X."/>
            <person name="Song Z."/>
            <person name="Gunde-Cimerman N."/>
        </authorList>
    </citation>
    <scope>NUCLEOTIDE SEQUENCE</scope>
    <source>
        <strain evidence="5">EXF-9911</strain>
    </source>
</reference>